<accession>A0A6D2JP97</accession>
<proteinExistence type="predicted"/>
<dbReference type="Proteomes" id="UP000467841">
    <property type="component" value="Unassembled WGS sequence"/>
</dbReference>
<keyword evidence="2" id="KW-1185">Reference proteome</keyword>
<dbReference type="PANTHER" id="PTHR31260:SF46">
    <property type="entry name" value="UPF0725 PROTEIN EMB2204"/>
    <property type="match status" value="1"/>
</dbReference>
<name>A0A6D2JP97_9BRAS</name>
<dbReference type="OrthoDB" id="1041801at2759"/>
<protein>
    <submittedName>
        <fullName evidence="1">Uncharacterized protein</fullName>
    </submittedName>
</protein>
<comment type="caution">
    <text evidence="1">The sequence shown here is derived from an EMBL/GenBank/DDBJ whole genome shotgun (WGS) entry which is preliminary data.</text>
</comment>
<reference evidence="1" key="1">
    <citation type="submission" date="2020-01" db="EMBL/GenBank/DDBJ databases">
        <authorList>
            <person name="Mishra B."/>
        </authorList>
    </citation>
    <scope>NUCLEOTIDE SEQUENCE [LARGE SCALE GENOMIC DNA]</scope>
</reference>
<dbReference type="InterPro" id="IPR006462">
    <property type="entry name" value="MS5"/>
</dbReference>
<sequence length="129" mass="15051">MVRRSDNYSKKMIRRWEDTKEEEIDGYRDGGFKLSHFVCDGDEWPSEDGALIKRYARLGLHSYNLLHGTNLHFHSVKSFDKRFSPSVPTSDFYITVAAREPPSLLKQNFQVEVDEECYRVLDLTCSNVI</sequence>
<organism evidence="1 2">
    <name type="scientific">Microthlaspi erraticum</name>
    <dbReference type="NCBI Taxonomy" id="1685480"/>
    <lineage>
        <taxon>Eukaryota</taxon>
        <taxon>Viridiplantae</taxon>
        <taxon>Streptophyta</taxon>
        <taxon>Embryophyta</taxon>
        <taxon>Tracheophyta</taxon>
        <taxon>Spermatophyta</taxon>
        <taxon>Magnoliopsida</taxon>
        <taxon>eudicotyledons</taxon>
        <taxon>Gunneridae</taxon>
        <taxon>Pentapetalae</taxon>
        <taxon>rosids</taxon>
        <taxon>malvids</taxon>
        <taxon>Brassicales</taxon>
        <taxon>Brassicaceae</taxon>
        <taxon>Coluteocarpeae</taxon>
        <taxon>Microthlaspi</taxon>
    </lineage>
</organism>
<dbReference type="EMBL" id="CACVBM020001251">
    <property type="protein sequence ID" value="CAA7041669.1"/>
    <property type="molecule type" value="Genomic_DNA"/>
</dbReference>
<dbReference type="AlphaFoldDB" id="A0A6D2JP97"/>
<evidence type="ECO:0000313" key="2">
    <source>
        <dbReference type="Proteomes" id="UP000467841"/>
    </source>
</evidence>
<evidence type="ECO:0000313" key="1">
    <source>
        <dbReference type="EMBL" id="CAA7041669.1"/>
    </source>
</evidence>
<dbReference type="PANTHER" id="PTHR31260">
    <property type="entry name" value="CYSTATIN/MONELLIN SUPERFAMILY PROTEIN"/>
    <property type="match status" value="1"/>
</dbReference>
<gene>
    <name evidence="1" type="ORF">MERR_LOCUS28904</name>
</gene>